<dbReference type="EMBL" id="BKCJ011311042">
    <property type="protein sequence ID" value="GFD18967.1"/>
    <property type="molecule type" value="Genomic_DNA"/>
</dbReference>
<name>A0A699U920_TANCI</name>
<evidence type="ECO:0000313" key="1">
    <source>
        <dbReference type="EMBL" id="GFD18967.1"/>
    </source>
</evidence>
<accession>A0A699U920</accession>
<gene>
    <name evidence="1" type="ORF">Tci_890936</name>
</gene>
<protein>
    <submittedName>
        <fullName evidence="1">Uncharacterized protein</fullName>
    </submittedName>
</protein>
<proteinExistence type="predicted"/>
<reference evidence="1" key="1">
    <citation type="journal article" date="2019" name="Sci. Rep.">
        <title>Draft genome of Tanacetum cinerariifolium, the natural source of mosquito coil.</title>
        <authorList>
            <person name="Yamashiro T."/>
            <person name="Shiraishi A."/>
            <person name="Satake H."/>
            <person name="Nakayama K."/>
        </authorList>
    </citation>
    <scope>NUCLEOTIDE SEQUENCE</scope>
</reference>
<feature type="non-terminal residue" evidence="1">
    <location>
        <position position="141"/>
    </location>
</feature>
<dbReference type="AlphaFoldDB" id="A0A699U920"/>
<sequence length="141" mass="16415">MDMADAAMIKFNSDSDSDDDPLPYAPYAGWEMVPSLLGSVHAYHDMAGHTKHFTTLRELLYMVEKTDLQKLLGAVDKIYQKQEPNTFALLLWGDLHVLFQSLDDEDALDFWRNQDSWRIRSWRLYPRTQVHVLETVDGRII</sequence>
<organism evidence="1">
    <name type="scientific">Tanacetum cinerariifolium</name>
    <name type="common">Dalmatian daisy</name>
    <name type="synonym">Chrysanthemum cinerariifolium</name>
    <dbReference type="NCBI Taxonomy" id="118510"/>
    <lineage>
        <taxon>Eukaryota</taxon>
        <taxon>Viridiplantae</taxon>
        <taxon>Streptophyta</taxon>
        <taxon>Embryophyta</taxon>
        <taxon>Tracheophyta</taxon>
        <taxon>Spermatophyta</taxon>
        <taxon>Magnoliopsida</taxon>
        <taxon>eudicotyledons</taxon>
        <taxon>Gunneridae</taxon>
        <taxon>Pentapetalae</taxon>
        <taxon>asterids</taxon>
        <taxon>campanulids</taxon>
        <taxon>Asterales</taxon>
        <taxon>Asteraceae</taxon>
        <taxon>Asteroideae</taxon>
        <taxon>Anthemideae</taxon>
        <taxon>Anthemidinae</taxon>
        <taxon>Tanacetum</taxon>
    </lineage>
</organism>
<comment type="caution">
    <text evidence="1">The sequence shown here is derived from an EMBL/GenBank/DDBJ whole genome shotgun (WGS) entry which is preliminary data.</text>
</comment>